<feature type="transmembrane region" description="Helical" evidence="1">
    <location>
        <begin position="36"/>
        <end position="54"/>
    </location>
</feature>
<feature type="transmembrane region" description="Helical" evidence="1">
    <location>
        <begin position="94"/>
        <end position="114"/>
    </location>
</feature>
<feature type="transmembrane region" description="Helical" evidence="1">
    <location>
        <begin position="129"/>
        <end position="148"/>
    </location>
</feature>
<reference evidence="2 3" key="1">
    <citation type="submission" date="2017-09" db="EMBL/GenBank/DDBJ databases">
        <title>Depth-based differentiation of microbial function through sediment-hosted aquifers and enrichment of novel symbionts in the deep terrestrial subsurface.</title>
        <authorList>
            <person name="Probst A.J."/>
            <person name="Ladd B."/>
            <person name="Jarett J.K."/>
            <person name="Geller-Mcgrath D.E."/>
            <person name="Sieber C.M."/>
            <person name="Emerson J.B."/>
            <person name="Anantharaman K."/>
            <person name="Thomas B.C."/>
            <person name="Malmstrom R."/>
            <person name="Stieglmeier M."/>
            <person name="Klingl A."/>
            <person name="Woyke T."/>
            <person name="Ryan C.M."/>
            <person name="Banfield J.F."/>
        </authorList>
    </citation>
    <scope>NUCLEOTIDE SEQUENCE [LARGE SCALE GENOMIC DNA]</scope>
    <source>
        <strain evidence="2">CG15_BIG_FIL_POST_REV_8_21_14_020_45_12</strain>
    </source>
</reference>
<sequence length="230" mass="24970">MTKKNRYLGESILHVSRSEQYKTVDELFVHSHRSSVFYTTTVLAALIITAGLLMDNSVLLIGGILVAPVMTPILVIALGFAVGDMAAVRSVIVILLQSFGILIVGGFVMTLIFGTPGGFTVFENTMRTAVLYFIVAAASGVVATFAWVRQEVKEVLPGIGLAVSLAPPLSLIGIFMATLNFTAAQFYLFVFIFNFIGIFLGSLMVFALLKFHKIERKVHEASSETIRGND</sequence>
<proteinExistence type="predicted"/>
<evidence type="ECO:0000313" key="3">
    <source>
        <dbReference type="Proteomes" id="UP000230292"/>
    </source>
</evidence>
<accession>A0A2M7H3J2</accession>
<evidence type="ECO:0000256" key="1">
    <source>
        <dbReference type="SAM" id="Phobius"/>
    </source>
</evidence>
<dbReference type="PANTHER" id="PTHR20992">
    <property type="entry name" value="AT15442P-RELATED"/>
    <property type="match status" value="1"/>
</dbReference>
<gene>
    <name evidence="2" type="ORF">COW24_03475</name>
</gene>
<comment type="caution">
    <text evidence="2">The sequence shown here is derived from an EMBL/GenBank/DDBJ whole genome shotgun (WGS) entry which is preliminary data.</text>
</comment>
<dbReference type="InterPro" id="IPR005240">
    <property type="entry name" value="DUF389"/>
</dbReference>
<feature type="transmembrane region" description="Helical" evidence="1">
    <location>
        <begin position="155"/>
        <end position="179"/>
    </location>
</feature>
<evidence type="ECO:0008006" key="4">
    <source>
        <dbReference type="Google" id="ProtNLM"/>
    </source>
</evidence>
<dbReference type="AlphaFoldDB" id="A0A2M7H3J2"/>
<evidence type="ECO:0000313" key="2">
    <source>
        <dbReference type="EMBL" id="PIW36797.1"/>
    </source>
</evidence>
<dbReference type="PANTHER" id="PTHR20992:SF9">
    <property type="entry name" value="AT15442P-RELATED"/>
    <property type="match status" value="1"/>
</dbReference>
<keyword evidence="1" id="KW-0812">Transmembrane</keyword>
<dbReference type="Pfam" id="PF04087">
    <property type="entry name" value="DUF389"/>
    <property type="match status" value="1"/>
</dbReference>
<protein>
    <recommendedName>
        <fullName evidence="4">TIGR00341 family protein</fullName>
    </recommendedName>
</protein>
<dbReference type="Proteomes" id="UP000230292">
    <property type="component" value="Unassembled WGS sequence"/>
</dbReference>
<organism evidence="2 3">
    <name type="scientific">Candidatus Kerfeldbacteria bacterium CG15_BIG_FIL_POST_REV_8_21_14_020_45_12</name>
    <dbReference type="NCBI Taxonomy" id="2014247"/>
    <lineage>
        <taxon>Bacteria</taxon>
        <taxon>Candidatus Kerfeldiibacteriota</taxon>
    </lineage>
</organism>
<keyword evidence="1" id="KW-0472">Membrane</keyword>
<dbReference type="EMBL" id="PFGC01000040">
    <property type="protein sequence ID" value="PIW36797.1"/>
    <property type="molecule type" value="Genomic_DNA"/>
</dbReference>
<feature type="transmembrane region" description="Helical" evidence="1">
    <location>
        <begin position="60"/>
        <end position="82"/>
    </location>
</feature>
<name>A0A2M7H3J2_9BACT</name>
<feature type="transmembrane region" description="Helical" evidence="1">
    <location>
        <begin position="185"/>
        <end position="209"/>
    </location>
</feature>
<keyword evidence="1" id="KW-1133">Transmembrane helix</keyword>